<evidence type="ECO:0000313" key="5">
    <source>
        <dbReference type="Proteomes" id="UP001305746"/>
    </source>
</evidence>
<dbReference type="PANTHER" id="PTHR30024">
    <property type="entry name" value="ALIPHATIC SULFONATES-BINDING PROTEIN-RELATED"/>
    <property type="match status" value="1"/>
</dbReference>
<evidence type="ECO:0000256" key="1">
    <source>
        <dbReference type="ARBA" id="ARBA00004418"/>
    </source>
</evidence>
<dbReference type="Proteomes" id="UP001305746">
    <property type="component" value="Unassembled WGS sequence"/>
</dbReference>
<sequence>MRRRHFIGLSVAAGLAAIGPWGCSSGRPLRLGVHPWIGYEPLYLAEEFDWLPESVTLLKGEAAADSLARLQAGELDGAALTLDEVLRAKDAGTDLVVVGVTDVSAGADVLVVRPPIDSLEGLRGQRVAVELSGVSGVMLLKILERAGLERADVTEVNLPVSEHESAWQRGEVAASVCYEPVASALEDQGGVRMFDSGDLPETIFDVLAVTRRMADGRPQAVRGMLAGHFAGLQHLVRSRHDAIYRIAGRQNTSPDAIRRALATVMLPDLAANQRYLATTGRVEVVARNLAHLMIRAGLLGKMPDSRPISNPAFLPRSNT</sequence>
<protein>
    <submittedName>
        <fullName evidence="4">ABC transporter substrate-binding protein</fullName>
    </submittedName>
</protein>
<comment type="caution">
    <text evidence="4">The sequence shown here is derived from an EMBL/GenBank/DDBJ whole genome shotgun (WGS) entry which is preliminary data.</text>
</comment>
<accession>A0ABU5NXL9</accession>
<dbReference type="SUPFAM" id="SSF53850">
    <property type="entry name" value="Periplasmic binding protein-like II"/>
    <property type="match status" value="1"/>
</dbReference>
<evidence type="ECO:0000256" key="2">
    <source>
        <dbReference type="ARBA" id="ARBA00010742"/>
    </source>
</evidence>
<gene>
    <name evidence="4" type="ORF">U5822_07365</name>
</gene>
<organism evidence="4 5">
    <name type="scientific">Marinobacter qingdaonensis</name>
    <dbReference type="NCBI Taxonomy" id="3108486"/>
    <lineage>
        <taxon>Bacteria</taxon>
        <taxon>Pseudomonadati</taxon>
        <taxon>Pseudomonadota</taxon>
        <taxon>Gammaproteobacteria</taxon>
        <taxon>Pseudomonadales</taxon>
        <taxon>Marinobacteraceae</taxon>
        <taxon>Marinobacter</taxon>
    </lineage>
</organism>
<dbReference type="RefSeq" id="WP_322854983.1">
    <property type="nucleotide sequence ID" value="NZ_JAYDCJ010000003.1"/>
</dbReference>
<dbReference type="Gene3D" id="3.40.190.10">
    <property type="entry name" value="Periplasmic binding protein-like II"/>
    <property type="match status" value="2"/>
</dbReference>
<evidence type="ECO:0000256" key="3">
    <source>
        <dbReference type="ARBA" id="ARBA00022729"/>
    </source>
</evidence>
<name>A0ABU5NXL9_9GAMM</name>
<dbReference type="EMBL" id="JAYDCJ010000003">
    <property type="protein sequence ID" value="MEA1080482.1"/>
    <property type="molecule type" value="Genomic_DNA"/>
</dbReference>
<proteinExistence type="inferred from homology"/>
<keyword evidence="5" id="KW-1185">Reference proteome</keyword>
<keyword evidence="3" id="KW-0732">Signal</keyword>
<evidence type="ECO:0000313" key="4">
    <source>
        <dbReference type="EMBL" id="MEA1080482.1"/>
    </source>
</evidence>
<comment type="subcellular location">
    <subcellularLocation>
        <location evidence="1">Periplasm</location>
    </subcellularLocation>
</comment>
<dbReference type="PANTHER" id="PTHR30024:SF47">
    <property type="entry name" value="TAURINE-BINDING PERIPLASMIC PROTEIN"/>
    <property type="match status" value="1"/>
</dbReference>
<comment type="similarity">
    <text evidence="2">Belongs to the bacterial solute-binding protein SsuA/TauA family.</text>
</comment>
<dbReference type="Pfam" id="PF13379">
    <property type="entry name" value="NMT1_2"/>
    <property type="match status" value="1"/>
</dbReference>
<reference evidence="4 5" key="1">
    <citation type="submission" date="2023-12" db="EMBL/GenBank/DDBJ databases">
        <title>Marinobacter qingdaonensis sp. nov., isolated from the intertidal sediment of Qingdao, PR China.</title>
        <authorList>
            <person name="Li Y."/>
        </authorList>
    </citation>
    <scope>NUCLEOTIDE SEQUENCE [LARGE SCALE GENOMIC DNA]</scope>
    <source>
        <strain evidence="4 5">ASW11-75</strain>
    </source>
</reference>